<evidence type="ECO:0000256" key="1">
    <source>
        <dbReference type="ARBA" id="ARBA00023157"/>
    </source>
</evidence>
<dbReference type="InterPro" id="IPR001134">
    <property type="entry name" value="Netrin_domain"/>
</dbReference>
<dbReference type="OrthoDB" id="9388635at2759"/>
<keyword evidence="3" id="KW-0732">Signal</keyword>
<sequence length="403" mass="46782">MLLIQVFSIVVLAKHINAKTKELRPQFGRTGRGSSPVGLQDPSVDLTKLSPKNRSDSSLPALNAFLEREEAPFQEYKIKNENSHAEGKLNHLDFFEKNNKRNESTERQNLKAPAKEHSERQERWQSNDLRGLLSTFHPDKSKLNRSPTYYSLLGKSMQSSSSMYLTHNYHQGARLYHQISVTHHVTKQGEKATTYNLDPEENRPRKNINYRTSDTFINGVNSSFVTNRHPSSLLYHFNILREDYNKELCSIECRKEKNEREFYCNSEFAISGIVHDIVSLGKGLRLVTLLVDSNGFYRMSRLYVTPDGFFFKVHILVVDTFNCRRSCPDLKFGGRYIMMGLIYHRRYTLPTWVQERVSGRLKPGDGVVRSSSYVRRYNRKRDQRVQLVRDGKCGGAFLRSWQK</sequence>
<evidence type="ECO:0000256" key="3">
    <source>
        <dbReference type="SAM" id="SignalP"/>
    </source>
</evidence>
<dbReference type="OMA" id="NEREFYC"/>
<dbReference type="AlphaFoldDB" id="A0A401PE75"/>
<feature type="signal peptide" evidence="3">
    <location>
        <begin position="1"/>
        <end position="18"/>
    </location>
</feature>
<dbReference type="Gene3D" id="2.40.50.120">
    <property type="match status" value="1"/>
</dbReference>
<keyword evidence="1" id="KW-1015">Disulfide bond</keyword>
<dbReference type="EMBL" id="BFAA01000358">
    <property type="protein sequence ID" value="GCB71424.1"/>
    <property type="molecule type" value="Genomic_DNA"/>
</dbReference>
<feature type="region of interest" description="Disordered" evidence="2">
    <location>
        <begin position="99"/>
        <end position="124"/>
    </location>
</feature>
<feature type="region of interest" description="Disordered" evidence="2">
    <location>
        <begin position="24"/>
        <end position="58"/>
    </location>
</feature>
<name>A0A401PE75_SCYTO</name>
<protein>
    <recommendedName>
        <fullName evidence="4">NTR domain-containing protein</fullName>
    </recommendedName>
</protein>
<evidence type="ECO:0000313" key="6">
    <source>
        <dbReference type="Proteomes" id="UP000288216"/>
    </source>
</evidence>
<proteinExistence type="predicted"/>
<dbReference type="PANTHER" id="PTHR35967">
    <property type="entry name" value="UPF0450 PROTEIN C17ORF58"/>
    <property type="match status" value="1"/>
</dbReference>
<evidence type="ECO:0000259" key="4">
    <source>
        <dbReference type="PROSITE" id="PS50189"/>
    </source>
</evidence>
<accession>A0A401PE75</accession>
<comment type="caution">
    <text evidence="5">The sequence shown here is derived from an EMBL/GenBank/DDBJ whole genome shotgun (WGS) entry which is preliminary data.</text>
</comment>
<feature type="domain" description="NTR" evidence="4">
    <location>
        <begin position="249"/>
        <end position="393"/>
    </location>
</feature>
<organism evidence="5 6">
    <name type="scientific">Scyliorhinus torazame</name>
    <name type="common">Cloudy catshark</name>
    <name type="synonym">Catulus torazame</name>
    <dbReference type="NCBI Taxonomy" id="75743"/>
    <lineage>
        <taxon>Eukaryota</taxon>
        <taxon>Metazoa</taxon>
        <taxon>Chordata</taxon>
        <taxon>Craniata</taxon>
        <taxon>Vertebrata</taxon>
        <taxon>Chondrichthyes</taxon>
        <taxon>Elasmobranchii</taxon>
        <taxon>Galeomorphii</taxon>
        <taxon>Galeoidea</taxon>
        <taxon>Carcharhiniformes</taxon>
        <taxon>Scyliorhinidae</taxon>
        <taxon>Scyliorhinus</taxon>
    </lineage>
</organism>
<feature type="chain" id="PRO_5019209549" description="NTR domain-containing protein" evidence="3">
    <location>
        <begin position="19"/>
        <end position="403"/>
    </location>
</feature>
<gene>
    <name evidence="5" type="ORF">scyTo_0001565</name>
</gene>
<dbReference type="PROSITE" id="PS50189">
    <property type="entry name" value="NTR"/>
    <property type="match status" value="1"/>
</dbReference>
<keyword evidence="6" id="KW-1185">Reference proteome</keyword>
<dbReference type="Proteomes" id="UP000288216">
    <property type="component" value="Unassembled WGS sequence"/>
</dbReference>
<dbReference type="PANTHER" id="PTHR35967:SF1">
    <property type="entry name" value="UPF0450 PROTEIN C17ORF58"/>
    <property type="match status" value="1"/>
</dbReference>
<dbReference type="InterPro" id="IPR008993">
    <property type="entry name" value="TIMP-like_OB-fold"/>
</dbReference>
<reference evidence="5 6" key="1">
    <citation type="journal article" date="2018" name="Nat. Ecol. Evol.">
        <title>Shark genomes provide insights into elasmobranch evolution and the origin of vertebrates.</title>
        <authorList>
            <person name="Hara Y"/>
            <person name="Yamaguchi K"/>
            <person name="Onimaru K"/>
            <person name="Kadota M"/>
            <person name="Koyanagi M"/>
            <person name="Keeley SD"/>
            <person name="Tatsumi K"/>
            <person name="Tanaka K"/>
            <person name="Motone F"/>
            <person name="Kageyama Y"/>
            <person name="Nozu R"/>
            <person name="Adachi N"/>
            <person name="Nishimura O"/>
            <person name="Nakagawa R"/>
            <person name="Tanegashima C"/>
            <person name="Kiyatake I"/>
            <person name="Matsumoto R"/>
            <person name="Murakumo K"/>
            <person name="Nishida K"/>
            <person name="Terakita A"/>
            <person name="Kuratani S"/>
            <person name="Sato K"/>
            <person name="Hyodo S Kuraku.S."/>
        </authorList>
    </citation>
    <scope>NUCLEOTIDE SEQUENCE [LARGE SCALE GENOMIC DNA]</scope>
</reference>
<evidence type="ECO:0000256" key="2">
    <source>
        <dbReference type="SAM" id="MobiDB-lite"/>
    </source>
</evidence>
<dbReference type="SUPFAM" id="SSF50242">
    <property type="entry name" value="TIMP-like"/>
    <property type="match status" value="1"/>
</dbReference>
<evidence type="ECO:0000313" key="5">
    <source>
        <dbReference type="EMBL" id="GCB71424.1"/>
    </source>
</evidence>